<dbReference type="Gene3D" id="4.10.240.10">
    <property type="entry name" value="Zn(2)-C6 fungal-type DNA-binding domain"/>
    <property type="match status" value="1"/>
</dbReference>
<dbReference type="GO" id="GO:0000981">
    <property type="term" value="F:DNA-binding transcription factor activity, RNA polymerase II-specific"/>
    <property type="evidence" value="ECO:0007669"/>
    <property type="project" value="InterPro"/>
</dbReference>
<accession>A0A9P9G448</accession>
<name>A0A9P9G448_FUSSL</name>
<evidence type="ECO:0000313" key="5">
    <source>
        <dbReference type="Proteomes" id="UP000736672"/>
    </source>
</evidence>
<gene>
    <name evidence="4" type="ORF">B0J15DRAFT_506102</name>
</gene>
<evidence type="ECO:0000259" key="3">
    <source>
        <dbReference type="PROSITE" id="PS50048"/>
    </source>
</evidence>
<dbReference type="PANTHER" id="PTHR47657">
    <property type="entry name" value="STEROL REGULATORY ELEMENT-BINDING PROTEIN ECM22"/>
    <property type="match status" value="1"/>
</dbReference>
<dbReference type="InterPro" id="IPR036864">
    <property type="entry name" value="Zn2-C6_fun-type_DNA-bd_sf"/>
</dbReference>
<sequence length="422" mass="46998">MSSEEASPYTTSGSILSAPRSTPPAPATAGRRPIPRKGHTKSRAGCPNCKRRKVKCDEVIPECGPCRRLGLRCEYSRAGRDVVAVTTGTRPAPPAPTRVLPAPGSFSMADLRFFQHFLVCAYPPLPIGGWSVWQLVSQMSHEYDFLAHAMVGLGASHLSLLAPTRYVQDALQHRVVAIKRLNEFLTRRQHSTPDAIAAFAAILVLTYQAAHMPDGLYDFLTMTRGCFLVGPMIGEEFRSSVFQTFEREWYVERAVELVTPEAHHFHDRGLADGFCASLEELGRLFQSVAEVEYLALMRRIALSVGGDLAESYRQHTFLYEKLGHLTADEYASFVNPGNHVSRLVIMHMLVLDCIMAGRVEGSDEERRPVTATLHHYGSRNVMACVWVGNIYANLPRELRQYAEWPARFARDLMSLFGADTGC</sequence>
<feature type="region of interest" description="Disordered" evidence="2">
    <location>
        <begin position="1"/>
        <end position="45"/>
    </location>
</feature>
<keyword evidence="1" id="KW-0539">Nucleus</keyword>
<dbReference type="PANTHER" id="PTHR47657:SF7">
    <property type="entry name" value="STEROL REGULATORY ELEMENT-BINDING PROTEIN ECM22"/>
    <property type="match status" value="1"/>
</dbReference>
<evidence type="ECO:0000256" key="2">
    <source>
        <dbReference type="SAM" id="MobiDB-lite"/>
    </source>
</evidence>
<dbReference type="Proteomes" id="UP000736672">
    <property type="component" value="Unassembled WGS sequence"/>
</dbReference>
<dbReference type="OrthoDB" id="5229455at2759"/>
<dbReference type="SMART" id="SM00066">
    <property type="entry name" value="GAL4"/>
    <property type="match status" value="1"/>
</dbReference>
<dbReference type="CDD" id="cd00067">
    <property type="entry name" value="GAL4"/>
    <property type="match status" value="1"/>
</dbReference>
<dbReference type="PROSITE" id="PS50048">
    <property type="entry name" value="ZN2_CY6_FUNGAL_2"/>
    <property type="match status" value="1"/>
</dbReference>
<dbReference type="PROSITE" id="PS00463">
    <property type="entry name" value="ZN2_CY6_FUNGAL_1"/>
    <property type="match status" value="1"/>
</dbReference>
<dbReference type="GO" id="GO:0008270">
    <property type="term" value="F:zinc ion binding"/>
    <property type="evidence" value="ECO:0007669"/>
    <property type="project" value="InterPro"/>
</dbReference>
<organism evidence="4 5">
    <name type="scientific">Fusarium solani</name>
    <name type="common">Filamentous fungus</name>
    <dbReference type="NCBI Taxonomy" id="169388"/>
    <lineage>
        <taxon>Eukaryota</taxon>
        <taxon>Fungi</taxon>
        <taxon>Dikarya</taxon>
        <taxon>Ascomycota</taxon>
        <taxon>Pezizomycotina</taxon>
        <taxon>Sordariomycetes</taxon>
        <taxon>Hypocreomycetidae</taxon>
        <taxon>Hypocreales</taxon>
        <taxon>Nectriaceae</taxon>
        <taxon>Fusarium</taxon>
        <taxon>Fusarium solani species complex</taxon>
    </lineage>
</organism>
<feature type="compositionally biased region" description="Polar residues" evidence="2">
    <location>
        <begin position="1"/>
        <end position="15"/>
    </location>
</feature>
<proteinExistence type="predicted"/>
<feature type="compositionally biased region" description="Basic residues" evidence="2">
    <location>
        <begin position="33"/>
        <end position="42"/>
    </location>
</feature>
<reference evidence="4" key="1">
    <citation type="journal article" date="2021" name="Nat. Commun.">
        <title>Genetic determinants of endophytism in the Arabidopsis root mycobiome.</title>
        <authorList>
            <person name="Mesny F."/>
            <person name="Miyauchi S."/>
            <person name="Thiergart T."/>
            <person name="Pickel B."/>
            <person name="Atanasova L."/>
            <person name="Karlsson M."/>
            <person name="Huettel B."/>
            <person name="Barry K.W."/>
            <person name="Haridas S."/>
            <person name="Chen C."/>
            <person name="Bauer D."/>
            <person name="Andreopoulos W."/>
            <person name="Pangilinan J."/>
            <person name="LaButti K."/>
            <person name="Riley R."/>
            <person name="Lipzen A."/>
            <person name="Clum A."/>
            <person name="Drula E."/>
            <person name="Henrissat B."/>
            <person name="Kohler A."/>
            <person name="Grigoriev I.V."/>
            <person name="Martin F.M."/>
            <person name="Hacquard S."/>
        </authorList>
    </citation>
    <scope>NUCLEOTIDE SEQUENCE</scope>
    <source>
        <strain evidence="4">FSSC 5 MPI-SDFR-AT-0091</strain>
    </source>
</reference>
<dbReference type="AlphaFoldDB" id="A0A9P9G448"/>
<dbReference type="Pfam" id="PF00172">
    <property type="entry name" value="Zn_clus"/>
    <property type="match status" value="1"/>
</dbReference>
<protein>
    <submittedName>
        <fullName evidence="4">C6 transcription factor</fullName>
    </submittedName>
</protein>
<dbReference type="InterPro" id="IPR052400">
    <property type="entry name" value="Zn2-C6_fungal_TF"/>
</dbReference>
<dbReference type="InterPro" id="IPR001138">
    <property type="entry name" value="Zn2Cys6_DnaBD"/>
</dbReference>
<comment type="caution">
    <text evidence="4">The sequence shown here is derived from an EMBL/GenBank/DDBJ whole genome shotgun (WGS) entry which is preliminary data.</text>
</comment>
<keyword evidence="5" id="KW-1185">Reference proteome</keyword>
<dbReference type="SUPFAM" id="SSF57701">
    <property type="entry name" value="Zn2/Cys6 DNA-binding domain"/>
    <property type="match status" value="1"/>
</dbReference>
<evidence type="ECO:0000256" key="1">
    <source>
        <dbReference type="ARBA" id="ARBA00023242"/>
    </source>
</evidence>
<dbReference type="EMBL" id="JAGTJS010000034">
    <property type="protein sequence ID" value="KAH7230872.1"/>
    <property type="molecule type" value="Genomic_DNA"/>
</dbReference>
<feature type="domain" description="Zn(2)-C6 fungal-type" evidence="3">
    <location>
        <begin position="45"/>
        <end position="75"/>
    </location>
</feature>
<evidence type="ECO:0000313" key="4">
    <source>
        <dbReference type="EMBL" id="KAH7230872.1"/>
    </source>
</evidence>